<dbReference type="Pfam" id="PF00270">
    <property type="entry name" value="DEAD"/>
    <property type="match status" value="1"/>
</dbReference>
<dbReference type="InterPro" id="IPR027417">
    <property type="entry name" value="P-loop_NTPase"/>
</dbReference>
<dbReference type="InterPro" id="IPR011545">
    <property type="entry name" value="DEAD/DEAH_box_helicase_dom"/>
</dbReference>
<evidence type="ECO:0000256" key="3">
    <source>
        <dbReference type="ARBA" id="ARBA00022806"/>
    </source>
</evidence>
<sequence>MNVQCMVSTGGTSLRADIMRLYNKVHIIVATPGRVLDLANRNVCNLKQCHMVAMDEADKLPCPEIQPIIEDLIKFLTPDRQILMYSAAFPTTILDFKNRFMADAHEINLIKELTRCLAVLRLRGAAEGSLPQHFVLQVADQSCYHFLQLRDPCVALGKEDHRAWVLMLLHSLLHETIPQKSCLSRL</sequence>
<reference evidence="6" key="1">
    <citation type="submission" date="2023-08" db="EMBL/GenBank/DDBJ databases">
        <authorList>
            <person name="Chen Y."/>
            <person name="Shah S."/>
            <person name="Dougan E. K."/>
            <person name="Thang M."/>
            <person name="Chan C."/>
        </authorList>
    </citation>
    <scope>NUCLEOTIDE SEQUENCE</scope>
</reference>
<keyword evidence="3" id="KW-0347">Helicase</keyword>
<dbReference type="GO" id="GO:0003676">
    <property type="term" value="F:nucleic acid binding"/>
    <property type="evidence" value="ECO:0007669"/>
    <property type="project" value="InterPro"/>
</dbReference>
<evidence type="ECO:0000256" key="2">
    <source>
        <dbReference type="ARBA" id="ARBA00022801"/>
    </source>
</evidence>
<keyword evidence="2" id="KW-0378">Hydrolase</keyword>
<feature type="domain" description="Helicase ATP-binding" evidence="5">
    <location>
        <begin position="1"/>
        <end position="107"/>
    </location>
</feature>
<evidence type="ECO:0000313" key="7">
    <source>
        <dbReference type="Proteomes" id="UP001178507"/>
    </source>
</evidence>
<dbReference type="GO" id="GO:0016787">
    <property type="term" value="F:hydrolase activity"/>
    <property type="evidence" value="ECO:0007669"/>
    <property type="project" value="UniProtKB-KW"/>
</dbReference>
<name>A0AA36I2V3_9DINO</name>
<evidence type="ECO:0000256" key="1">
    <source>
        <dbReference type="ARBA" id="ARBA00022741"/>
    </source>
</evidence>
<protein>
    <recommendedName>
        <fullName evidence="5">Helicase ATP-binding domain-containing protein</fullName>
    </recommendedName>
</protein>
<dbReference type="PROSITE" id="PS51192">
    <property type="entry name" value="HELICASE_ATP_BIND_1"/>
    <property type="match status" value="1"/>
</dbReference>
<dbReference type="Proteomes" id="UP001178507">
    <property type="component" value="Unassembled WGS sequence"/>
</dbReference>
<keyword evidence="7" id="KW-1185">Reference proteome</keyword>
<dbReference type="InterPro" id="IPR014001">
    <property type="entry name" value="Helicase_ATP-bd"/>
</dbReference>
<dbReference type="EMBL" id="CAUJNA010000678">
    <property type="protein sequence ID" value="CAJ1380046.1"/>
    <property type="molecule type" value="Genomic_DNA"/>
</dbReference>
<dbReference type="SUPFAM" id="SSF52540">
    <property type="entry name" value="P-loop containing nucleoside triphosphate hydrolases"/>
    <property type="match status" value="1"/>
</dbReference>
<dbReference type="Gene3D" id="3.40.50.300">
    <property type="entry name" value="P-loop containing nucleotide triphosphate hydrolases"/>
    <property type="match status" value="1"/>
</dbReference>
<proteinExistence type="predicted"/>
<dbReference type="AlphaFoldDB" id="A0AA36I2V3"/>
<gene>
    <name evidence="6" type="ORF">EVOR1521_LOCUS8097</name>
</gene>
<organism evidence="6 7">
    <name type="scientific">Effrenium voratum</name>
    <dbReference type="NCBI Taxonomy" id="2562239"/>
    <lineage>
        <taxon>Eukaryota</taxon>
        <taxon>Sar</taxon>
        <taxon>Alveolata</taxon>
        <taxon>Dinophyceae</taxon>
        <taxon>Suessiales</taxon>
        <taxon>Symbiodiniaceae</taxon>
        <taxon>Effrenium</taxon>
    </lineage>
</organism>
<keyword evidence="4" id="KW-0067">ATP-binding</keyword>
<evidence type="ECO:0000256" key="4">
    <source>
        <dbReference type="ARBA" id="ARBA00022840"/>
    </source>
</evidence>
<accession>A0AA36I2V3</accession>
<dbReference type="GO" id="GO:0004386">
    <property type="term" value="F:helicase activity"/>
    <property type="evidence" value="ECO:0007669"/>
    <property type="project" value="UniProtKB-KW"/>
</dbReference>
<comment type="caution">
    <text evidence="6">The sequence shown here is derived from an EMBL/GenBank/DDBJ whole genome shotgun (WGS) entry which is preliminary data.</text>
</comment>
<evidence type="ECO:0000313" key="6">
    <source>
        <dbReference type="EMBL" id="CAJ1380046.1"/>
    </source>
</evidence>
<dbReference type="GO" id="GO:0005524">
    <property type="term" value="F:ATP binding"/>
    <property type="evidence" value="ECO:0007669"/>
    <property type="project" value="UniProtKB-KW"/>
</dbReference>
<evidence type="ECO:0000259" key="5">
    <source>
        <dbReference type="PROSITE" id="PS51192"/>
    </source>
</evidence>
<dbReference type="PANTHER" id="PTHR47960">
    <property type="entry name" value="DEAD-BOX ATP-DEPENDENT RNA HELICASE 50"/>
    <property type="match status" value="1"/>
</dbReference>
<keyword evidence="1" id="KW-0547">Nucleotide-binding</keyword>